<dbReference type="Gene3D" id="3.40.250.10">
    <property type="entry name" value="Rhodanese-like domain"/>
    <property type="match status" value="1"/>
</dbReference>
<accession>A0A3B0U987</accession>
<dbReference type="SUPFAM" id="SSF52821">
    <property type="entry name" value="Rhodanese/Cell cycle control phosphatase"/>
    <property type="match status" value="1"/>
</dbReference>
<reference evidence="2" key="1">
    <citation type="submission" date="2018-06" db="EMBL/GenBank/DDBJ databases">
        <authorList>
            <person name="Zhirakovskaya E."/>
        </authorList>
    </citation>
    <scope>NUCLEOTIDE SEQUENCE</scope>
</reference>
<dbReference type="SMART" id="SM00450">
    <property type="entry name" value="RHOD"/>
    <property type="match status" value="1"/>
</dbReference>
<proteinExistence type="predicted"/>
<name>A0A3B0U987_9ZZZZ</name>
<feature type="domain" description="Rhodanese" evidence="1">
    <location>
        <begin position="11"/>
        <end position="111"/>
    </location>
</feature>
<dbReference type="InterPro" id="IPR036873">
    <property type="entry name" value="Rhodanese-like_dom_sf"/>
</dbReference>
<dbReference type="CDD" id="cd00158">
    <property type="entry name" value="RHOD"/>
    <property type="match status" value="1"/>
</dbReference>
<dbReference type="PROSITE" id="PS50206">
    <property type="entry name" value="RHODANESE_3"/>
    <property type="match status" value="1"/>
</dbReference>
<sequence length="113" mass="12147">MSVQDAFLGMQDQTLVMIDVRTEGEWKQSGVATGAIPISMIDPEFLDKLADVQAQNPGKSIAFICASGMRSTIVFTRLSELGYTNIYSVYGGTTGSSRSPGWIGEGLPVTPWP</sequence>
<evidence type="ECO:0000313" key="2">
    <source>
        <dbReference type="EMBL" id="VAW21947.1"/>
    </source>
</evidence>
<dbReference type="EMBL" id="UOEQ01000386">
    <property type="protein sequence ID" value="VAW21947.1"/>
    <property type="molecule type" value="Genomic_DNA"/>
</dbReference>
<protein>
    <recommendedName>
        <fullName evidence="1">Rhodanese domain-containing protein</fullName>
    </recommendedName>
</protein>
<evidence type="ECO:0000259" key="1">
    <source>
        <dbReference type="PROSITE" id="PS50206"/>
    </source>
</evidence>
<organism evidence="2">
    <name type="scientific">hydrothermal vent metagenome</name>
    <dbReference type="NCBI Taxonomy" id="652676"/>
    <lineage>
        <taxon>unclassified sequences</taxon>
        <taxon>metagenomes</taxon>
        <taxon>ecological metagenomes</taxon>
    </lineage>
</organism>
<dbReference type="InterPro" id="IPR001763">
    <property type="entry name" value="Rhodanese-like_dom"/>
</dbReference>
<gene>
    <name evidence="2" type="ORF">MNBD_ALPHA11-207</name>
</gene>
<dbReference type="Pfam" id="PF00581">
    <property type="entry name" value="Rhodanese"/>
    <property type="match status" value="1"/>
</dbReference>
<dbReference type="AlphaFoldDB" id="A0A3B0U987"/>